<evidence type="ECO:0000313" key="3">
    <source>
        <dbReference type="Proteomes" id="UP000543598"/>
    </source>
</evidence>
<feature type="domain" description="DUF559" evidence="1">
    <location>
        <begin position="191"/>
        <end position="269"/>
    </location>
</feature>
<dbReference type="EMBL" id="JABEMB010000017">
    <property type="protein sequence ID" value="NNH04542.1"/>
    <property type="molecule type" value="Genomic_DNA"/>
</dbReference>
<dbReference type="Pfam" id="PF04480">
    <property type="entry name" value="DUF559"/>
    <property type="match status" value="1"/>
</dbReference>
<organism evidence="2 3">
    <name type="scientific">Microbacterium ulmi</name>
    <dbReference type="NCBI Taxonomy" id="179095"/>
    <lineage>
        <taxon>Bacteria</taxon>
        <taxon>Bacillati</taxon>
        <taxon>Actinomycetota</taxon>
        <taxon>Actinomycetes</taxon>
        <taxon>Micrococcales</taxon>
        <taxon>Microbacteriaceae</taxon>
        <taxon>Microbacterium</taxon>
    </lineage>
</organism>
<dbReference type="Gene3D" id="3.40.960.10">
    <property type="entry name" value="VSR Endonuclease"/>
    <property type="match status" value="1"/>
</dbReference>
<dbReference type="SUPFAM" id="SSF52980">
    <property type="entry name" value="Restriction endonuclease-like"/>
    <property type="match status" value="1"/>
</dbReference>
<dbReference type="AlphaFoldDB" id="A0A7Y2Q1P4"/>
<dbReference type="Proteomes" id="UP000543598">
    <property type="component" value="Unassembled WGS sequence"/>
</dbReference>
<comment type="caution">
    <text evidence="2">The sequence shown here is derived from an EMBL/GenBank/DDBJ whole genome shotgun (WGS) entry which is preliminary data.</text>
</comment>
<dbReference type="InterPro" id="IPR011335">
    <property type="entry name" value="Restrct_endonuc-II-like"/>
</dbReference>
<protein>
    <submittedName>
        <fullName evidence="2">DUF559 domain-containing protein</fullName>
    </submittedName>
</protein>
<gene>
    <name evidence="2" type="ORF">HLA99_11880</name>
</gene>
<sequence>MEWLRNAGGIAHRDDMLRAGFTIALVREVVRRGRADLIRRVWVATPDAPDELRTAARAGARLTCVSLARRRGWWMPEGVGPELHLHLVPGSGSPRLADDWPGVTHWTKPLGPTGRTLVGGVEDALAHIALCLPHDSALVLWESAARVEGLAADALRGIPWTSRAACGLADEVTGLSDSGLESLVATPLRRLGLRITQQQKIAGRPVDLLVGDRLVIQIDGWQFHSSSAQRSQDIAHDAELRLRGYTVFRFAYAQVVHDWPAVESTIRRAVVARLHLAA</sequence>
<evidence type="ECO:0000259" key="1">
    <source>
        <dbReference type="Pfam" id="PF04480"/>
    </source>
</evidence>
<evidence type="ECO:0000313" key="2">
    <source>
        <dbReference type="EMBL" id="NNH04542.1"/>
    </source>
</evidence>
<dbReference type="InterPro" id="IPR007569">
    <property type="entry name" value="DUF559"/>
</dbReference>
<accession>A0A7Y2Q1P4</accession>
<reference evidence="2 3" key="1">
    <citation type="submission" date="2020-05" db="EMBL/GenBank/DDBJ databases">
        <title>MicrobeNet Type strains.</title>
        <authorList>
            <person name="Nicholson A.C."/>
        </authorList>
    </citation>
    <scope>NUCLEOTIDE SEQUENCE [LARGE SCALE GENOMIC DNA]</scope>
    <source>
        <strain evidence="2 3">JCM 14282</strain>
    </source>
</reference>
<proteinExistence type="predicted"/>
<keyword evidence="3" id="KW-1185">Reference proteome</keyword>
<name>A0A7Y2Q1P4_9MICO</name>